<protein>
    <submittedName>
        <fullName evidence="3">Uncharacterized protein</fullName>
    </submittedName>
</protein>
<evidence type="ECO:0000256" key="1">
    <source>
        <dbReference type="SAM" id="MobiDB-lite"/>
    </source>
</evidence>
<sequence>MRRSAIMVAGLLAASSLLPTTAQAQFPFDPRALLNRLTAPLRHALPHPPARHRSAGRPAQEGTASRAPSEQEAVGLGTVGPRSWPGAYEDVIGYTFWPNEYEADFRQHGFSDIVTAVLEQPERGPAAASADRRPTTTGSAVASVDPDCDETRVRKDWPKADIERTVELNATQRSALDQLQTAITNAAKSVRAGACRPSDAATPADRLETSVQRLWAVQNATIVIRGAAKNFYDMLTDEQKAKFRVAPDKVRAEGKPGDNPMNRQGCAQQADLNERLMRPIQQSVRPTPQQKASVEMLGRTAGGMNQYLMAACAQPTPDDPLARLDAASGRLTAINYAATSMEVALNQFSASLTDEQRKRFDAMGR</sequence>
<dbReference type="InterPro" id="IPR012899">
    <property type="entry name" value="LTXXQ"/>
</dbReference>
<dbReference type="AlphaFoldDB" id="A0A346A191"/>
<dbReference type="Proteomes" id="UP000254889">
    <property type="component" value="Chromosome"/>
</dbReference>
<reference evidence="3 4" key="1">
    <citation type="submission" date="2018-07" db="EMBL/GenBank/DDBJ databases">
        <authorList>
            <person name="Quirk P.G."/>
            <person name="Krulwich T.A."/>
        </authorList>
    </citation>
    <scope>NUCLEOTIDE SEQUENCE [LARGE SCALE GENOMIC DNA]</scope>
    <source>
        <strain evidence="3 4">CC-BB4</strain>
    </source>
</reference>
<keyword evidence="4" id="KW-1185">Reference proteome</keyword>
<feature type="region of interest" description="Disordered" evidence="1">
    <location>
        <begin position="122"/>
        <end position="149"/>
    </location>
</feature>
<keyword evidence="2" id="KW-0732">Signal</keyword>
<dbReference type="KEGG" id="ptaw:DW352_21890"/>
<evidence type="ECO:0000313" key="3">
    <source>
        <dbReference type="EMBL" id="AXK82938.1"/>
    </source>
</evidence>
<feature type="chain" id="PRO_5017037951" evidence="2">
    <location>
        <begin position="25"/>
        <end position="365"/>
    </location>
</feature>
<feature type="region of interest" description="Disordered" evidence="1">
    <location>
        <begin position="43"/>
        <end position="78"/>
    </location>
</feature>
<dbReference type="GO" id="GO:0042597">
    <property type="term" value="C:periplasmic space"/>
    <property type="evidence" value="ECO:0007669"/>
    <property type="project" value="InterPro"/>
</dbReference>
<organism evidence="3 4">
    <name type="scientific">Pseudolabrys taiwanensis</name>
    <dbReference type="NCBI Taxonomy" id="331696"/>
    <lineage>
        <taxon>Bacteria</taxon>
        <taxon>Pseudomonadati</taxon>
        <taxon>Pseudomonadota</taxon>
        <taxon>Alphaproteobacteria</taxon>
        <taxon>Hyphomicrobiales</taxon>
        <taxon>Xanthobacteraceae</taxon>
        <taxon>Pseudolabrys</taxon>
    </lineage>
</organism>
<gene>
    <name evidence="3" type="ORF">DW352_21890</name>
</gene>
<proteinExistence type="predicted"/>
<dbReference type="Pfam" id="PF07813">
    <property type="entry name" value="LTXXQ"/>
    <property type="match status" value="2"/>
</dbReference>
<dbReference type="RefSeq" id="WP_115693317.1">
    <property type="nucleotide sequence ID" value="NZ_CP031417.1"/>
</dbReference>
<name>A0A346A191_9HYPH</name>
<dbReference type="EMBL" id="CP031417">
    <property type="protein sequence ID" value="AXK82938.1"/>
    <property type="molecule type" value="Genomic_DNA"/>
</dbReference>
<evidence type="ECO:0000256" key="2">
    <source>
        <dbReference type="SAM" id="SignalP"/>
    </source>
</evidence>
<dbReference type="OrthoDB" id="7949978at2"/>
<feature type="signal peptide" evidence="2">
    <location>
        <begin position="1"/>
        <end position="24"/>
    </location>
</feature>
<evidence type="ECO:0000313" key="4">
    <source>
        <dbReference type="Proteomes" id="UP000254889"/>
    </source>
</evidence>
<accession>A0A346A191</accession>